<evidence type="ECO:0000256" key="1">
    <source>
        <dbReference type="SAM" id="MobiDB-lite"/>
    </source>
</evidence>
<evidence type="ECO:0000313" key="3">
    <source>
        <dbReference type="Proteomes" id="UP001211065"/>
    </source>
</evidence>
<proteinExistence type="predicted"/>
<dbReference type="PANTHER" id="PTHR34126:SF1">
    <property type="entry name" value="PEROXISOME BIOGENESIS PROTEIN 22"/>
    <property type="match status" value="1"/>
</dbReference>
<accession>A0AAD5TW25</accession>
<dbReference type="GO" id="GO:0007031">
    <property type="term" value="P:peroxisome organization"/>
    <property type="evidence" value="ECO:0007669"/>
    <property type="project" value="InterPro"/>
</dbReference>
<organism evidence="2 3">
    <name type="scientific">Clydaea vesicula</name>
    <dbReference type="NCBI Taxonomy" id="447962"/>
    <lineage>
        <taxon>Eukaryota</taxon>
        <taxon>Fungi</taxon>
        <taxon>Fungi incertae sedis</taxon>
        <taxon>Chytridiomycota</taxon>
        <taxon>Chytridiomycota incertae sedis</taxon>
        <taxon>Chytridiomycetes</taxon>
        <taxon>Lobulomycetales</taxon>
        <taxon>Lobulomycetaceae</taxon>
        <taxon>Clydaea</taxon>
    </lineage>
</organism>
<reference evidence="2" key="1">
    <citation type="submission" date="2020-05" db="EMBL/GenBank/DDBJ databases">
        <title>Phylogenomic resolution of chytrid fungi.</title>
        <authorList>
            <person name="Stajich J.E."/>
            <person name="Amses K."/>
            <person name="Simmons R."/>
            <person name="Seto K."/>
            <person name="Myers J."/>
            <person name="Bonds A."/>
            <person name="Quandt C.A."/>
            <person name="Barry K."/>
            <person name="Liu P."/>
            <person name="Grigoriev I."/>
            <person name="Longcore J.E."/>
            <person name="James T.Y."/>
        </authorList>
    </citation>
    <scope>NUCLEOTIDE SEQUENCE</scope>
    <source>
        <strain evidence="2">JEL0476</strain>
    </source>
</reference>
<name>A0AAD5TW25_9FUNG</name>
<protein>
    <submittedName>
        <fullName evidence="2">Uncharacterized protein</fullName>
    </submittedName>
</protein>
<dbReference type="PANTHER" id="PTHR34126">
    <property type="entry name" value="PEROXISOME BIOGENESIS PROTEIN 22"/>
    <property type="match status" value="1"/>
</dbReference>
<keyword evidence="3" id="KW-1185">Reference proteome</keyword>
<dbReference type="Proteomes" id="UP001211065">
    <property type="component" value="Unassembled WGS sequence"/>
</dbReference>
<sequence length="237" mass="27339">MNNSLIWNPSKDSKNPNFAFTENSINYLKSLSEFFELHLIFKVDSDKQQEQIQSILKNTGLFFDKDEDFLSQQEQSEIENNSDSYIIDSRRILFCSTEKGKIHLVRHIKPFLHIDSNKEDVIELSPYVEKLIFCKKTKLPNNQHHSLHSKEDYNINTCSNGLKLQVNQSNTGKGLVGLSRTNSYNTLLVNNNKQQQHNTKENGRISNTSSDSDSDDNFFDGTLNVEVIDLAEFRLEE</sequence>
<dbReference type="EMBL" id="JADGJW010000783">
    <property type="protein sequence ID" value="KAJ3212332.1"/>
    <property type="molecule type" value="Genomic_DNA"/>
</dbReference>
<dbReference type="Pfam" id="PF22978">
    <property type="entry name" value="HAD_Pex22"/>
    <property type="match status" value="1"/>
</dbReference>
<dbReference type="InterPro" id="IPR037485">
    <property type="entry name" value="PEX22"/>
</dbReference>
<gene>
    <name evidence="2" type="ORF">HK099_007756</name>
</gene>
<dbReference type="AlphaFoldDB" id="A0AAD5TW25"/>
<evidence type="ECO:0000313" key="2">
    <source>
        <dbReference type="EMBL" id="KAJ3212332.1"/>
    </source>
</evidence>
<comment type="caution">
    <text evidence="2">The sequence shown here is derived from an EMBL/GenBank/DDBJ whole genome shotgun (WGS) entry which is preliminary data.</text>
</comment>
<feature type="region of interest" description="Disordered" evidence="1">
    <location>
        <begin position="190"/>
        <end position="217"/>
    </location>
</feature>